<comment type="similarity">
    <text evidence="2 9">Belongs to the sideroflexin family.</text>
</comment>
<dbReference type="PANTHER" id="PTHR11153">
    <property type="entry name" value="SIDEROFLEXIN"/>
    <property type="match status" value="1"/>
</dbReference>
<keyword evidence="3" id="KW-0813">Transport</keyword>
<accession>A0A0H5R959</accession>
<dbReference type="GO" id="GO:0006865">
    <property type="term" value="P:amino acid transport"/>
    <property type="evidence" value="ECO:0007669"/>
    <property type="project" value="UniProtKB-KW"/>
</dbReference>
<sequence length="317" mass="34457">MSADQPFSLSRDRYDQATYLGRVKKFIDIINPRNLFVSEEQLSGCKAKLQQFEKTGDASDQSLWEARSVVEAVVHPDTGKPIPILFRFSAFVPVNLPICVGMLTTTTVPGTIFWQWVNQSYNVAVNHSNRNASNAMSNEQILKAYTGAVLASCSISVGLNQIAKRANMKLLGQFTPFIAVATAGALNVVLMRRNELDQGIEIKDSEGNVCGKSKAAGRAALTQVALTRVALPAPILIIPPIIMNALKNARMIPTGRYGKLIVETGVVTACLAMAVPLAIGIFPQTGIISVQDLEEEFQNVRDSKGDRVSVFTYNKGL</sequence>
<evidence type="ECO:0000256" key="6">
    <source>
        <dbReference type="ARBA" id="ARBA00022989"/>
    </source>
</evidence>
<dbReference type="GO" id="GO:1990542">
    <property type="term" value="P:mitochondrial transmembrane transport"/>
    <property type="evidence" value="ECO:0007669"/>
    <property type="project" value="TreeGrafter"/>
</dbReference>
<evidence type="ECO:0000256" key="4">
    <source>
        <dbReference type="ARBA" id="ARBA00022692"/>
    </source>
</evidence>
<keyword evidence="8 9" id="KW-0472">Membrane</keyword>
<keyword evidence="6 9" id="KW-1133">Transmembrane helix</keyword>
<comment type="subcellular location">
    <subcellularLocation>
        <location evidence="1 9">Mitochondrion membrane</location>
        <topology evidence="1 9">Multi-pass membrane protein</topology>
    </subcellularLocation>
</comment>
<evidence type="ECO:0000256" key="7">
    <source>
        <dbReference type="ARBA" id="ARBA00023128"/>
    </source>
</evidence>
<proteinExistence type="inferred from homology"/>
<dbReference type="EMBL" id="HACM01010221">
    <property type="protein sequence ID" value="CRZ10663.1"/>
    <property type="molecule type" value="Transcribed_RNA"/>
</dbReference>
<name>A0A0H5R959_9EUKA</name>
<dbReference type="InterPro" id="IPR004686">
    <property type="entry name" value="Mtc"/>
</dbReference>
<dbReference type="AlphaFoldDB" id="A0A0H5R959"/>
<evidence type="ECO:0000256" key="5">
    <source>
        <dbReference type="ARBA" id="ARBA00022970"/>
    </source>
</evidence>
<dbReference type="PANTHER" id="PTHR11153:SF6">
    <property type="entry name" value="SIDEROFLEXIN-5"/>
    <property type="match status" value="1"/>
</dbReference>
<evidence type="ECO:0000256" key="9">
    <source>
        <dbReference type="RuleBase" id="RU362000"/>
    </source>
</evidence>
<evidence type="ECO:0000256" key="3">
    <source>
        <dbReference type="ARBA" id="ARBA00022448"/>
    </source>
</evidence>
<dbReference type="GO" id="GO:0015075">
    <property type="term" value="F:monoatomic ion transmembrane transporter activity"/>
    <property type="evidence" value="ECO:0007669"/>
    <property type="project" value="InterPro"/>
</dbReference>
<organism evidence="10">
    <name type="scientific">Spongospora subterranea</name>
    <dbReference type="NCBI Taxonomy" id="70186"/>
    <lineage>
        <taxon>Eukaryota</taxon>
        <taxon>Sar</taxon>
        <taxon>Rhizaria</taxon>
        <taxon>Endomyxa</taxon>
        <taxon>Phytomyxea</taxon>
        <taxon>Plasmodiophorida</taxon>
        <taxon>Plasmodiophoridae</taxon>
        <taxon>Spongospora</taxon>
    </lineage>
</organism>
<dbReference type="NCBIfam" id="TIGR00798">
    <property type="entry name" value="mtc"/>
    <property type="match status" value="1"/>
</dbReference>
<feature type="transmembrane region" description="Helical" evidence="9">
    <location>
        <begin position="260"/>
        <end position="282"/>
    </location>
</feature>
<dbReference type="Pfam" id="PF03820">
    <property type="entry name" value="SFXNs"/>
    <property type="match status" value="1"/>
</dbReference>
<dbReference type="GO" id="GO:0005743">
    <property type="term" value="C:mitochondrial inner membrane"/>
    <property type="evidence" value="ECO:0007669"/>
    <property type="project" value="TreeGrafter"/>
</dbReference>
<reference evidence="10" key="1">
    <citation type="submission" date="2015-04" db="EMBL/GenBank/DDBJ databases">
        <title>The genome sequence of the plant pathogenic Rhizarian Plasmodiophora brassicae reveals insights in its biotrophic life cycle and the origin of chitin synthesis.</title>
        <authorList>
            <person name="Schwelm A."/>
            <person name="Fogelqvist J."/>
            <person name="Knaust A."/>
            <person name="Julke S."/>
            <person name="Lilja T."/>
            <person name="Dhandapani V."/>
            <person name="Bonilla-Rosso G."/>
            <person name="Karlsson M."/>
            <person name="Shevchenko A."/>
            <person name="Choi S.R."/>
            <person name="Kim H.G."/>
            <person name="Park J.Y."/>
            <person name="Lim Y.P."/>
            <person name="Ludwig-Muller J."/>
            <person name="Dixelius C."/>
        </authorList>
    </citation>
    <scope>NUCLEOTIDE SEQUENCE</scope>
    <source>
        <tissue evidence="10">Potato root galls</tissue>
    </source>
</reference>
<evidence type="ECO:0000256" key="1">
    <source>
        <dbReference type="ARBA" id="ARBA00004225"/>
    </source>
</evidence>
<feature type="transmembrane region" description="Helical" evidence="9">
    <location>
        <begin position="170"/>
        <end position="190"/>
    </location>
</feature>
<keyword evidence="7 9" id="KW-0496">Mitochondrion</keyword>
<comment type="caution">
    <text evidence="9">Lacks conserved residue(s) required for the propagation of feature annotation.</text>
</comment>
<keyword evidence="5" id="KW-0029">Amino-acid transport</keyword>
<evidence type="ECO:0000256" key="8">
    <source>
        <dbReference type="ARBA" id="ARBA00023136"/>
    </source>
</evidence>
<protein>
    <recommendedName>
        <fullName evidence="9">Sidoreflexin</fullName>
    </recommendedName>
</protein>
<keyword evidence="4 9" id="KW-0812">Transmembrane</keyword>
<evidence type="ECO:0000256" key="2">
    <source>
        <dbReference type="ARBA" id="ARBA00005974"/>
    </source>
</evidence>
<evidence type="ECO:0000313" key="10">
    <source>
        <dbReference type="EMBL" id="CRZ10663.1"/>
    </source>
</evidence>